<comment type="caution">
    <text evidence="2">The sequence shown here is derived from an EMBL/GenBank/DDBJ whole genome shotgun (WGS) entry which is preliminary data.</text>
</comment>
<evidence type="ECO:0000313" key="3">
    <source>
        <dbReference type="Proteomes" id="UP000019471"/>
    </source>
</evidence>
<feature type="compositionally biased region" description="Basic and acidic residues" evidence="1">
    <location>
        <begin position="66"/>
        <end position="79"/>
    </location>
</feature>
<feature type="region of interest" description="Disordered" evidence="1">
    <location>
        <begin position="1"/>
        <end position="123"/>
    </location>
</feature>
<proteinExistence type="predicted"/>
<feature type="region of interest" description="Disordered" evidence="1">
    <location>
        <begin position="375"/>
        <end position="397"/>
    </location>
</feature>
<gene>
    <name evidence="2" type="ORF">A1O5_02463</name>
</gene>
<evidence type="ECO:0000256" key="1">
    <source>
        <dbReference type="SAM" id="MobiDB-lite"/>
    </source>
</evidence>
<feature type="compositionally biased region" description="Polar residues" evidence="1">
    <location>
        <begin position="1"/>
        <end position="10"/>
    </location>
</feature>
<feature type="compositionally biased region" description="Basic and acidic residues" evidence="1">
    <location>
        <begin position="96"/>
        <end position="116"/>
    </location>
</feature>
<keyword evidence="3" id="KW-1185">Reference proteome</keyword>
<dbReference type="eggNOG" id="ENOG502SG1I">
    <property type="taxonomic scope" value="Eukaryota"/>
</dbReference>
<name>W9XV75_9EURO</name>
<feature type="region of interest" description="Disordered" evidence="1">
    <location>
        <begin position="190"/>
        <end position="212"/>
    </location>
</feature>
<dbReference type="GeneID" id="19187196"/>
<dbReference type="HOGENOM" id="CLU_027281_0_0_1"/>
<organism evidence="2 3">
    <name type="scientific">Cladophialophora psammophila CBS 110553</name>
    <dbReference type="NCBI Taxonomy" id="1182543"/>
    <lineage>
        <taxon>Eukaryota</taxon>
        <taxon>Fungi</taxon>
        <taxon>Dikarya</taxon>
        <taxon>Ascomycota</taxon>
        <taxon>Pezizomycotina</taxon>
        <taxon>Eurotiomycetes</taxon>
        <taxon>Chaetothyriomycetidae</taxon>
        <taxon>Chaetothyriales</taxon>
        <taxon>Herpotrichiellaceae</taxon>
        <taxon>Cladophialophora</taxon>
    </lineage>
</organism>
<evidence type="ECO:0000313" key="2">
    <source>
        <dbReference type="EMBL" id="EXJ74169.1"/>
    </source>
</evidence>
<dbReference type="STRING" id="1182543.W9XV75"/>
<feature type="compositionally biased region" description="Polar residues" evidence="1">
    <location>
        <begin position="17"/>
        <end position="29"/>
    </location>
</feature>
<dbReference type="EMBL" id="AMGX01000003">
    <property type="protein sequence ID" value="EXJ74169.1"/>
    <property type="molecule type" value="Genomic_DNA"/>
</dbReference>
<dbReference type="AlphaFoldDB" id="W9XV75"/>
<protein>
    <submittedName>
        <fullName evidence="2">Uncharacterized protein</fullName>
    </submittedName>
</protein>
<dbReference type="OrthoDB" id="2537141at2759"/>
<dbReference type="Proteomes" id="UP000019471">
    <property type="component" value="Unassembled WGS sequence"/>
</dbReference>
<feature type="compositionally biased region" description="Basic and acidic residues" evidence="1">
    <location>
        <begin position="30"/>
        <end position="43"/>
    </location>
</feature>
<reference evidence="2 3" key="1">
    <citation type="submission" date="2013-03" db="EMBL/GenBank/DDBJ databases">
        <title>The Genome Sequence of Cladophialophora psammophila CBS 110553.</title>
        <authorList>
            <consortium name="The Broad Institute Genomics Platform"/>
            <person name="Cuomo C."/>
            <person name="de Hoog S."/>
            <person name="Gorbushina A."/>
            <person name="Walker B."/>
            <person name="Young S.K."/>
            <person name="Zeng Q."/>
            <person name="Gargeya S."/>
            <person name="Fitzgerald M."/>
            <person name="Haas B."/>
            <person name="Abouelleil A."/>
            <person name="Allen A.W."/>
            <person name="Alvarado L."/>
            <person name="Arachchi H.M."/>
            <person name="Berlin A.M."/>
            <person name="Chapman S.B."/>
            <person name="Gainer-Dewar J."/>
            <person name="Goldberg J."/>
            <person name="Griggs A."/>
            <person name="Gujja S."/>
            <person name="Hansen M."/>
            <person name="Howarth C."/>
            <person name="Imamovic A."/>
            <person name="Ireland A."/>
            <person name="Larimer J."/>
            <person name="McCowan C."/>
            <person name="Murphy C."/>
            <person name="Pearson M."/>
            <person name="Poon T.W."/>
            <person name="Priest M."/>
            <person name="Roberts A."/>
            <person name="Saif S."/>
            <person name="Shea T."/>
            <person name="Sisk P."/>
            <person name="Sykes S."/>
            <person name="Wortman J."/>
            <person name="Nusbaum C."/>
            <person name="Birren B."/>
        </authorList>
    </citation>
    <scope>NUCLEOTIDE SEQUENCE [LARGE SCALE GENOMIC DNA]</scope>
    <source>
        <strain evidence="2 3">CBS 110553</strain>
    </source>
</reference>
<dbReference type="RefSeq" id="XP_007741269.1">
    <property type="nucleotide sequence ID" value="XM_007743079.1"/>
</dbReference>
<accession>W9XV75</accession>
<sequence length="609" mass="68111">MATPLTSSVTETRRTQEPTSEPMRSNQGKETYDGQHRSAGEKARCKRRANNPAELGPPSDSPRFMQGEHRTKKFEDHSFQDASENYARKLRHKTKPDRYEYKDASKKPPNERESKGRIKKKSATLLNHEFQAPNVAIERLTLNSNSGPGFLAKAKSSTDVGKKGLPDLTFSEMAFLKRKRQDDDARFAKLKEQNQRKKGRKSPNQEISEFFSRPTGWRDEGKCLRNPPSTDSYVSCSVSPPQKRAPPLTYRQLSAVTRSNKSENARLHEAHRLIAPSKIRLTSSVANTFLEGFTTDALLHGVEEFTHRRKRYYSLNDLKKLAAQADSNLAGDEGIRRDIATVHNVNASTNHLQTSIHPSREDSPCPKDCNNMRPDLPGVQPSNNRRALRHPGSDKQDLNRMASYTSAALEHLDSPTFYPRPFWKGFVEKPGSSCGVHHSRDRVGDGELSLYADGNLELQGYAADVAQSEVPPPGRPAIAGNFMNETEALQTIAPSSGELDEFDTKLLRFGAELAQSASAAMVDRESDLSKVEVEKPLRDVGGDQRESLVGSAVDRHRANDSFGSRDMHDVIPMNSYMFHDGQELSKPNCHVPQDLTDGFSGFSRRHVLY</sequence>